<proteinExistence type="predicted"/>
<dbReference type="RefSeq" id="WP_013632107.1">
    <property type="nucleotide sequence ID" value="NC_015177.1"/>
</dbReference>
<dbReference type="eggNOG" id="COG4719">
    <property type="taxonomic scope" value="Bacteria"/>
</dbReference>
<dbReference type="Gene3D" id="2.60.40.3440">
    <property type="match status" value="2"/>
</dbReference>
<reference evidence="2 3" key="1">
    <citation type="journal article" date="2011" name="Stand. Genomic Sci.">
        <title>Complete genome sequence of the gliding, heparinolytic Pedobacter saltans type strain (113).</title>
        <authorList>
            <person name="Liolios K."/>
            <person name="Sikorski J."/>
            <person name="Lu M."/>
            <person name="Nolan M."/>
            <person name="Lapidus A."/>
            <person name="Lucas S."/>
            <person name="Hammon N."/>
            <person name="Deshpande S."/>
            <person name="Cheng J.F."/>
            <person name="Tapia R."/>
            <person name="Han C."/>
            <person name="Goodwin L."/>
            <person name="Pitluck S."/>
            <person name="Huntemann M."/>
            <person name="Ivanova N."/>
            <person name="Pagani I."/>
            <person name="Mavromatis K."/>
            <person name="Ovchinikova G."/>
            <person name="Pati A."/>
            <person name="Chen A."/>
            <person name="Palaniappan K."/>
            <person name="Land M."/>
            <person name="Hauser L."/>
            <person name="Brambilla E.M."/>
            <person name="Kotsyurbenko O."/>
            <person name="Rohde M."/>
            <person name="Tindall B.J."/>
            <person name="Abt B."/>
            <person name="Goker M."/>
            <person name="Detter J.C."/>
            <person name="Woyke T."/>
            <person name="Bristow J."/>
            <person name="Eisen J.A."/>
            <person name="Markowitz V."/>
            <person name="Hugenholtz P."/>
            <person name="Klenk H.P."/>
            <person name="Kyrpides N.C."/>
        </authorList>
    </citation>
    <scope>NUCLEOTIDE SEQUENCE [LARGE SCALE GENOMIC DNA]</scope>
    <source>
        <strain evidence="3">ATCC 51119 / DSM 12145 / JCM 21818 / LMG 10337 / NBRC 100064 / NCIMB 13643</strain>
    </source>
</reference>
<dbReference type="eggNOG" id="COG5184">
    <property type="taxonomic scope" value="Bacteria"/>
</dbReference>
<name>F0SBG2_PSESL</name>
<evidence type="ECO:0000313" key="3">
    <source>
        <dbReference type="Proteomes" id="UP000000310"/>
    </source>
</evidence>
<dbReference type="InterPro" id="IPR026341">
    <property type="entry name" value="T9SS_type_B"/>
</dbReference>
<dbReference type="EMBL" id="CP002545">
    <property type="protein sequence ID" value="ADY51608.1"/>
    <property type="molecule type" value="Genomic_DNA"/>
</dbReference>
<dbReference type="Pfam" id="PF13585">
    <property type="entry name" value="CHU_C"/>
    <property type="match status" value="1"/>
</dbReference>
<dbReference type="HOGENOM" id="CLU_366333_0_0_10"/>
<gene>
    <name evidence="2" type="ordered locus">Pedsa_1037</name>
</gene>
<dbReference type="SUPFAM" id="SSF49899">
    <property type="entry name" value="Concanavalin A-like lectins/glucanases"/>
    <property type="match status" value="1"/>
</dbReference>
<dbReference type="STRING" id="762903.Pedsa_1037"/>
<keyword evidence="3" id="KW-1185">Reference proteome</keyword>
<protein>
    <submittedName>
        <fullName evidence="2">Uncharacterized protein</fullName>
    </submittedName>
</protein>
<dbReference type="GO" id="GO:0004553">
    <property type="term" value="F:hydrolase activity, hydrolyzing O-glycosyl compounds"/>
    <property type="evidence" value="ECO:0007669"/>
    <property type="project" value="UniProtKB-ARBA"/>
</dbReference>
<reference evidence="3" key="2">
    <citation type="submission" date="2011-02" db="EMBL/GenBank/DDBJ databases">
        <title>The complete genome of Pedobacter saltans DSM 12145.</title>
        <authorList>
            <consortium name="US DOE Joint Genome Institute (JGI-PGF)"/>
            <person name="Lucas S."/>
            <person name="Copeland A."/>
            <person name="Lapidus A."/>
            <person name="Bruce D."/>
            <person name="Goodwin L."/>
            <person name="Pitluck S."/>
            <person name="Kyrpides N."/>
            <person name="Mavromatis K."/>
            <person name="Pagani I."/>
            <person name="Ivanova N."/>
            <person name="Ovchinnikova G."/>
            <person name="Lu M."/>
            <person name="Detter J.C."/>
            <person name="Han C."/>
            <person name="Land M."/>
            <person name="Hauser L."/>
            <person name="Markowitz V."/>
            <person name="Cheng J.-F."/>
            <person name="Hugenholtz P."/>
            <person name="Woyke T."/>
            <person name="Wu D."/>
            <person name="Tindall B."/>
            <person name="Pomrenke H.G."/>
            <person name="Brambilla E."/>
            <person name="Klenk H.-P."/>
            <person name="Eisen J.A."/>
        </authorList>
    </citation>
    <scope>NUCLEOTIDE SEQUENCE [LARGE SCALE GENOMIC DNA]</scope>
    <source>
        <strain evidence="3">ATCC 51119 / DSM 12145 / JCM 21818 / LMG 10337 / NBRC 100064 / NCIMB 13643</strain>
    </source>
</reference>
<evidence type="ECO:0000313" key="2">
    <source>
        <dbReference type="EMBL" id="ADY51608.1"/>
    </source>
</evidence>
<accession>F0SBG2</accession>
<dbReference type="Pfam" id="PF17963">
    <property type="entry name" value="Big_9"/>
    <property type="match status" value="2"/>
</dbReference>
<feature type="region of interest" description="Disordered" evidence="1">
    <location>
        <begin position="190"/>
        <end position="211"/>
    </location>
</feature>
<dbReference type="AlphaFoldDB" id="F0SBG2"/>
<dbReference type="Proteomes" id="UP000000310">
    <property type="component" value="Chromosome"/>
</dbReference>
<dbReference type="NCBIfam" id="TIGR04131">
    <property type="entry name" value="Bac_Flav_CTERM"/>
    <property type="match status" value="1"/>
</dbReference>
<dbReference type="eggNOG" id="COG2373">
    <property type="taxonomic scope" value="Bacteria"/>
</dbReference>
<dbReference type="GO" id="GO:0005975">
    <property type="term" value="P:carbohydrate metabolic process"/>
    <property type="evidence" value="ECO:0007669"/>
    <property type="project" value="UniProtKB-ARBA"/>
</dbReference>
<organism evidence="2 3">
    <name type="scientific">Pseudopedobacter saltans (strain ATCC 51119 / DSM 12145 / JCM 21818 / CCUG 39354 / LMG 10337 / NBRC 100064 / NCIMB 13643)</name>
    <name type="common">Pedobacter saltans</name>
    <dbReference type="NCBI Taxonomy" id="762903"/>
    <lineage>
        <taxon>Bacteria</taxon>
        <taxon>Pseudomonadati</taxon>
        <taxon>Bacteroidota</taxon>
        <taxon>Sphingobacteriia</taxon>
        <taxon>Sphingobacteriales</taxon>
        <taxon>Sphingobacteriaceae</taxon>
        <taxon>Pseudopedobacter</taxon>
    </lineage>
</organism>
<dbReference type="InterPro" id="IPR013320">
    <property type="entry name" value="ConA-like_dom_sf"/>
</dbReference>
<evidence type="ECO:0000256" key="1">
    <source>
        <dbReference type="SAM" id="MobiDB-lite"/>
    </source>
</evidence>
<dbReference type="KEGG" id="psn:Pedsa_1037"/>
<sequence>MFKVLRFLLFVVATFSVNLVFSQLPYEENFKNATAPGIKFGGGDNPATEGYAFLTANNATGSWNTMPIPDANGDGYLRLTNNLTYQKGYIYNETIRIPSTNGLRIEFEYYTYSPPGTLAPRGADGICFFLFDASVLPNFKIGGFGGSLGYAQYKKDDLLTGPVHAAGVTGGYIGVGFDEYGYFARDEEGRQPQVGAGKQPSPQKGAVGIRGKGNGDALVPGNYPLLTFKRTDELSTPFSLVGGNGNSRQPNPSNIGYRKAVIILEPSTNGGYFISVDILLGGETIPRKVIDRFHYKELAPEILGYGISSSTGNNVNIHEIRNLKISLYDDKPVGISDEANTLTNVPVNIPVKDNDLSKTNTIVIRNTEPANGTYTIINSDTGVNYVPNPGFSGTDTFTYKLYDTVTGKESNPITVTVHVKPVGSPDTYTTPLNTPLAVNVKDNDASKSGTTVIPNTNPVNGIISIDPVTNIVTYTPNNNFVGSDSFTYKLRTPDGLESDPINVTINVLPNNLTPAKIGLAKALIGVDKQIDGSFMLTYRFTLVNAGQIAIADLSLTDDLLSVFTDADFSVKSIKTDGTSLVPNLAYDGRTDKELLNVSSMLLPLSKEHVNIEVLVALNKSKGTYDNTAYVKGKSQGDGTVVDDESTDGLTPDPIVIGDFSPNKKTPVTLEKGSVFIPEGFSPNNDGINDRFIIQNTSGKELHLEIYNRWGNVIYKSKNYQNDWDGKCNQGIYFGEDVPSGTYYYIISIEGDRKVGFITISR</sequence>
<dbReference type="Gene3D" id="2.60.120.200">
    <property type="match status" value="1"/>
</dbReference>